<dbReference type="GO" id="GO:0005886">
    <property type="term" value="C:plasma membrane"/>
    <property type="evidence" value="ECO:0007669"/>
    <property type="project" value="TreeGrafter"/>
</dbReference>
<dbReference type="EC" id="7.1.1.1" evidence="1"/>
<dbReference type="PANTHER" id="PTHR10160">
    <property type="entry name" value="NAD(P) TRANSHYDROGENASE"/>
    <property type="match status" value="1"/>
</dbReference>
<keyword evidence="4" id="KW-1278">Translocase</keyword>
<keyword evidence="2" id="KW-0547">Nucleotide-binding</keyword>
<dbReference type="Pfam" id="PF05222">
    <property type="entry name" value="AlaDh_PNT_N"/>
    <property type="match status" value="1"/>
</dbReference>
<keyword evidence="5" id="KW-0520">NAD</keyword>
<evidence type="ECO:0000256" key="3">
    <source>
        <dbReference type="ARBA" id="ARBA00022857"/>
    </source>
</evidence>
<dbReference type="InterPro" id="IPR036291">
    <property type="entry name" value="NAD(P)-bd_dom_sf"/>
</dbReference>
<evidence type="ECO:0000256" key="6">
    <source>
        <dbReference type="ARBA" id="ARBA00048202"/>
    </source>
</evidence>
<name>A0A382D0V4_9ZZZZ</name>
<dbReference type="PANTHER" id="PTHR10160:SF19">
    <property type="entry name" value="PROTON-TRANSLOCATING NAD(P)(+) TRANSHYDROGENASE"/>
    <property type="match status" value="1"/>
</dbReference>
<dbReference type="GO" id="GO:0016491">
    <property type="term" value="F:oxidoreductase activity"/>
    <property type="evidence" value="ECO:0007669"/>
    <property type="project" value="InterPro"/>
</dbReference>
<dbReference type="GO" id="GO:0008750">
    <property type="term" value="F:proton-translocating NAD(P)+ transhydrogenase activity"/>
    <property type="evidence" value="ECO:0007669"/>
    <property type="project" value="UniProtKB-EC"/>
</dbReference>
<dbReference type="GO" id="GO:0050661">
    <property type="term" value="F:NADP binding"/>
    <property type="evidence" value="ECO:0007669"/>
    <property type="project" value="TreeGrafter"/>
</dbReference>
<dbReference type="InterPro" id="IPR008143">
    <property type="entry name" value="Ala_DH/PNT_CS2"/>
</dbReference>
<evidence type="ECO:0000256" key="2">
    <source>
        <dbReference type="ARBA" id="ARBA00022741"/>
    </source>
</evidence>
<evidence type="ECO:0000256" key="4">
    <source>
        <dbReference type="ARBA" id="ARBA00022967"/>
    </source>
</evidence>
<comment type="catalytic activity">
    <reaction evidence="6">
        <text>NAD(+) + NADPH + H(+)(in) = NADH + NADP(+) + H(+)(out)</text>
        <dbReference type="Rhea" id="RHEA:47992"/>
        <dbReference type="ChEBI" id="CHEBI:15378"/>
        <dbReference type="ChEBI" id="CHEBI:57540"/>
        <dbReference type="ChEBI" id="CHEBI:57783"/>
        <dbReference type="ChEBI" id="CHEBI:57945"/>
        <dbReference type="ChEBI" id="CHEBI:58349"/>
        <dbReference type="EC" id="7.1.1.1"/>
    </reaction>
</comment>
<feature type="domain" description="Alanine dehydrogenase/pyridine nucleotide transhydrogenase N-terminal" evidence="8">
    <location>
        <begin position="4"/>
        <end position="145"/>
    </location>
</feature>
<dbReference type="Pfam" id="PF01262">
    <property type="entry name" value="AlaDh_PNT_C"/>
    <property type="match status" value="1"/>
</dbReference>
<dbReference type="EMBL" id="UINC01036949">
    <property type="protein sequence ID" value="SVB31692.1"/>
    <property type="molecule type" value="Genomic_DNA"/>
</dbReference>
<dbReference type="SUPFAM" id="SSF52283">
    <property type="entry name" value="Formate/glycerate dehydrogenase catalytic domain-like"/>
    <property type="match status" value="1"/>
</dbReference>
<evidence type="ECO:0000256" key="5">
    <source>
        <dbReference type="ARBA" id="ARBA00023027"/>
    </source>
</evidence>
<dbReference type="PROSITE" id="PS00837">
    <property type="entry name" value="ALADH_PNT_2"/>
    <property type="match status" value="1"/>
</dbReference>
<dbReference type="AlphaFoldDB" id="A0A382D0V4"/>
<dbReference type="SMART" id="SM01003">
    <property type="entry name" value="AlaDh_PNT_N"/>
    <property type="match status" value="1"/>
</dbReference>
<evidence type="ECO:0000259" key="7">
    <source>
        <dbReference type="SMART" id="SM01002"/>
    </source>
</evidence>
<organism evidence="9">
    <name type="scientific">marine metagenome</name>
    <dbReference type="NCBI Taxonomy" id="408172"/>
    <lineage>
        <taxon>unclassified sequences</taxon>
        <taxon>metagenomes</taxon>
        <taxon>ecological metagenomes</taxon>
    </lineage>
</organism>
<dbReference type="FunFam" id="3.40.50.720:FF:000063">
    <property type="entry name" value="NAD(P) transhydrogenase subunit alpha"/>
    <property type="match status" value="1"/>
</dbReference>
<protein>
    <recommendedName>
        <fullName evidence="1">proton-translocating NAD(P)(+) transhydrogenase</fullName>
        <ecNumber evidence="1">7.1.1.1</ecNumber>
    </recommendedName>
</protein>
<gene>
    <name evidence="9" type="ORF">METZ01_LOCUS184546</name>
</gene>
<feature type="non-terminal residue" evidence="9">
    <location>
        <position position="233"/>
    </location>
</feature>
<dbReference type="InterPro" id="IPR007886">
    <property type="entry name" value="AlaDH/PNT_N"/>
</dbReference>
<evidence type="ECO:0000256" key="1">
    <source>
        <dbReference type="ARBA" id="ARBA00012943"/>
    </source>
</evidence>
<dbReference type="Gene3D" id="3.40.50.720">
    <property type="entry name" value="NAD(P)-binding Rossmann-like Domain"/>
    <property type="match status" value="2"/>
</dbReference>
<evidence type="ECO:0000313" key="9">
    <source>
        <dbReference type="EMBL" id="SVB31692.1"/>
    </source>
</evidence>
<dbReference type="GO" id="GO:0006740">
    <property type="term" value="P:NADPH regeneration"/>
    <property type="evidence" value="ECO:0007669"/>
    <property type="project" value="TreeGrafter"/>
</dbReference>
<evidence type="ECO:0000259" key="8">
    <source>
        <dbReference type="SMART" id="SM01003"/>
    </source>
</evidence>
<keyword evidence="3" id="KW-0521">NADP</keyword>
<dbReference type="InterPro" id="IPR007698">
    <property type="entry name" value="AlaDH/PNT_NAD(H)-bd"/>
</dbReference>
<dbReference type="SUPFAM" id="SSF51735">
    <property type="entry name" value="NAD(P)-binding Rossmann-fold domains"/>
    <property type="match status" value="1"/>
</dbReference>
<accession>A0A382D0V4</accession>
<sequence length="233" mass="24859">MKVGIPKEIHAGEKRVATTPDVTKQLIKLGFEVAVETSAGAGSHFSDSAYTEAGATIVGSAKSIWQDSDIILKVRAPEFNSELNSEEVNLLHEKQILITFLWPAQNPELLKKLSEKKVTAISMDSVPRISRAQKLDALSSMANIAGYRAVVEAAQHFSRFFTGQITAAGKIPPAKVMVIGAGVAGLSAIGAAKSMGAIVRAFDTRPEVKEQVESMDAEFLELDFEEEGSGTGG</sequence>
<reference evidence="9" key="1">
    <citation type="submission" date="2018-05" db="EMBL/GenBank/DDBJ databases">
        <authorList>
            <person name="Lanie J.A."/>
            <person name="Ng W.-L."/>
            <person name="Kazmierczak K.M."/>
            <person name="Andrzejewski T.M."/>
            <person name="Davidsen T.M."/>
            <person name="Wayne K.J."/>
            <person name="Tettelin H."/>
            <person name="Glass J.I."/>
            <person name="Rusch D."/>
            <person name="Podicherti R."/>
            <person name="Tsui H.-C.T."/>
            <person name="Winkler M.E."/>
        </authorList>
    </citation>
    <scope>NUCLEOTIDE SEQUENCE</scope>
</reference>
<feature type="domain" description="Alanine dehydrogenase/pyridine nucleotide transhydrogenase NAD(H)-binding" evidence="7">
    <location>
        <begin position="154"/>
        <end position="232"/>
    </location>
</feature>
<dbReference type="SMART" id="SM01002">
    <property type="entry name" value="AlaDh_PNT_C"/>
    <property type="match status" value="1"/>
</dbReference>
<proteinExistence type="predicted"/>